<evidence type="ECO:0000256" key="1">
    <source>
        <dbReference type="ARBA" id="ARBA00012771"/>
    </source>
</evidence>
<evidence type="ECO:0000256" key="2">
    <source>
        <dbReference type="ARBA" id="ARBA00022603"/>
    </source>
</evidence>
<dbReference type="InterPro" id="IPR029063">
    <property type="entry name" value="SAM-dependent_MTases_sf"/>
</dbReference>
<sequence length="303" mass="34561">MTTVQQAYEQLRKQLQTIYDQREAAAVAAAVTAHITGLDNTGRLINKHQPLTNEQAQTFRIMTNELLQQKPLQYILHEAPFYGMNLYVDENVLIPRPETEELVDWIMQEAKSERNKIQDIRNKEQGARYKNQVSILDIGTGSGCIPIALKKHLPFASVDAVDISEKALDVAKRNASTQGALIDFHLLDILNTTSWNQLRQFDIIVSNPPYITKKEATGMHNNVLQYEPHTALFVPDEKPLLFYETIVFFGLQHLNNNGLLFFEINEAYGKEIIDMLAAKGYKNIELRKDMQGKERMIKAALFS</sequence>
<dbReference type="PANTHER" id="PTHR18895:SF74">
    <property type="entry name" value="MTRF1L RELEASE FACTOR GLUTAMINE METHYLTRANSFERASE"/>
    <property type="match status" value="1"/>
</dbReference>
<dbReference type="InterPro" id="IPR007848">
    <property type="entry name" value="Small_mtfrase_dom"/>
</dbReference>
<keyword evidence="4" id="KW-0949">S-adenosyl-L-methionine</keyword>
<dbReference type="EC" id="2.1.1.297" evidence="1"/>
<feature type="domain" description="Release factor glutamine methyltransferase N-terminal" evidence="7">
    <location>
        <begin position="6"/>
        <end position="76"/>
    </location>
</feature>
<dbReference type="AlphaFoldDB" id="A0A4U3KXI1"/>
<dbReference type="GO" id="GO:0003676">
    <property type="term" value="F:nucleic acid binding"/>
    <property type="evidence" value="ECO:0007669"/>
    <property type="project" value="InterPro"/>
</dbReference>
<dbReference type="Gene3D" id="3.40.50.150">
    <property type="entry name" value="Vaccinia Virus protein VP39"/>
    <property type="match status" value="1"/>
</dbReference>
<dbReference type="EMBL" id="SZQL01000015">
    <property type="protein sequence ID" value="TKK66394.1"/>
    <property type="molecule type" value="Genomic_DNA"/>
</dbReference>
<keyword evidence="3 8" id="KW-0808">Transferase</keyword>
<organism evidence="8 9">
    <name type="scientific">Ilyomonas limi</name>
    <dbReference type="NCBI Taxonomy" id="2575867"/>
    <lineage>
        <taxon>Bacteria</taxon>
        <taxon>Pseudomonadati</taxon>
        <taxon>Bacteroidota</taxon>
        <taxon>Chitinophagia</taxon>
        <taxon>Chitinophagales</taxon>
        <taxon>Chitinophagaceae</taxon>
        <taxon>Ilyomonas</taxon>
    </lineage>
</organism>
<protein>
    <recommendedName>
        <fullName evidence="1">peptide chain release factor N(5)-glutamine methyltransferase</fullName>
        <ecNumber evidence="1">2.1.1.297</ecNumber>
    </recommendedName>
</protein>
<dbReference type="InterPro" id="IPR002052">
    <property type="entry name" value="DNA_methylase_N6_adenine_CS"/>
</dbReference>
<comment type="caution">
    <text evidence="8">The sequence shown here is derived from an EMBL/GenBank/DDBJ whole genome shotgun (WGS) entry which is preliminary data.</text>
</comment>
<dbReference type="Pfam" id="PF05175">
    <property type="entry name" value="MTS"/>
    <property type="match status" value="1"/>
</dbReference>
<comment type="catalytic activity">
    <reaction evidence="5">
        <text>L-glutaminyl-[peptide chain release factor] + S-adenosyl-L-methionine = N(5)-methyl-L-glutaminyl-[peptide chain release factor] + S-adenosyl-L-homocysteine + H(+)</text>
        <dbReference type="Rhea" id="RHEA:42896"/>
        <dbReference type="Rhea" id="RHEA-COMP:10271"/>
        <dbReference type="Rhea" id="RHEA-COMP:10272"/>
        <dbReference type="ChEBI" id="CHEBI:15378"/>
        <dbReference type="ChEBI" id="CHEBI:30011"/>
        <dbReference type="ChEBI" id="CHEBI:57856"/>
        <dbReference type="ChEBI" id="CHEBI:59789"/>
        <dbReference type="ChEBI" id="CHEBI:61891"/>
        <dbReference type="EC" id="2.1.1.297"/>
    </reaction>
</comment>
<dbReference type="Gene3D" id="1.10.8.10">
    <property type="entry name" value="DNA helicase RuvA subunit, C-terminal domain"/>
    <property type="match status" value="1"/>
</dbReference>
<evidence type="ECO:0000256" key="3">
    <source>
        <dbReference type="ARBA" id="ARBA00022679"/>
    </source>
</evidence>
<keyword evidence="9" id="KW-1185">Reference proteome</keyword>
<evidence type="ECO:0000259" key="7">
    <source>
        <dbReference type="Pfam" id="PF17827"/>
    </source>
</evidence>
<dbReference type="InterPro" id="IPR004556">
    <property type="entry name" value="HemK-like"/>
</dbReference>
<reference evidence="8 9" key="1">
    <citation type="submission" date="2019-05" db="EMBL/GenBank/DDBJ databases">
        <title>Panacibacter sp. strain 17mud1-8 Genome sequencing and assembly.</title>
        <authorList>
            <person name="Chhetri G."/>
        </authorList>
    </citation>
    <scope>NUCLEOTIDE SEQUENCE [LARGE SCALE GENOMIC DNA]</scope>
    <source>
        <strain evidence="8 9">17mud1-8</strain>
    </source>
</reference>
<proteinExistence type="predicted"/>
<evidence type="ECO:0000313" key="9">
    <source>
        <dbReference type="Proteomes" id="UP000305848"/>
    </source>
</evidence>
<dbReference type="NCBIfam" id="TIGR00536">
    <property type="entry name" value="hemK_fam"/>
    <property type="match status" value="1"/>
</dbReference>
<dbReference type="InterPro" id="IPR019874">
    <property type="entry name" value="RF_methyltr_PrmC"/>
</dbReference>
<dbReference type="PROSITE" id="PS00092">
    <property type="entry name" value="N6_MTASE"/>
    <property type="match status" value="1"/>
</dbReference>
<dbReference type="PANTHER" id="PTHR18895">
    <property type="entry name" value="HEMK METHYLTRANSFERASE"/>
    <property type="match status" value="1"/>
</dbReference>
<dbReference type="GO" id="GO:0032259">
    <property type="term" value="P:methylation"/>
    <property type="evidence" value="ECO:0007669"/>
    <property type="project" value="UniProtKB-KW"/>
</dbReference>
<dbReference type="OrthoDB" id="9800643at2"/>
<feature type="domain" description="Methyltransferase small" evidence="6">
    <location>
        <begin position="133"/>
        <end position="216"/>
    </location>
</feature>
<gene>
    <name evidence="8" type="primary">prmC</name>
    <name evidence="8" type="ORF">FC093_17635</name>
</gene>
<dbReference type="InterPro" id="IPR040758">
    <property type="entry name" value="PrmC_N"/>
</dbReference>
<evidence type="ECO:0000256" key="4">
    <source>
        <dbReference type="ARBA" id="ARBA00022691"/>
    </source>
</evidence>
<dbReference type="Pfam" id="PF17827">
    <property type="entry name" value="PrmC_N"/>
    <property type="match status" value="1"/>
</dbReference>
<dbReference type="InterPro" id="IPR050320">
    <property type="entry name" value="N5-glutamine_MTase"/>
</dbReference>
<dbReference type="GO" id="GO:0102559">
    <property type="term" value="F:peptide chain release factor N(5)-glutamine methyltransferase activity"/>
    <property type="evidence" value="ECO:0007669"/>
    <property type="project" value="UniProtKB-EC"/>
</dbReference>
<dbReference type="RefSeq" id="WP_137263127.1">
    <property type="nucleotide sequence ID" value="NZ_SZQL01000015.1"/>
</dbReference>
<accession>A0A4U3KXI1</accession>
<evidence type="ECO:0000313" key="8">
    <source>
        <dbReference type="EMBL" id="TKK66394.1"/>
    </source>
</evidence>
<dbReference type="CDD" id="cd02440">
    <property type="entry name" value="AdoMet_MTases"/>
    <property type="match status" value="1"/>
</dbReference>
<dbReference type="NCBIfam" id="TIGR03534">
    <property type="entry name" value="RF_mod_PrmC"/>
    <property type="match status" value="1"/>
</dbReference>
<evidence type="ECO:0000256" key="5">
    <source>
        <dbReference type="ARBA" id="ARBA00048391"/>
    </source>
</evidence>
<name>A0A4U3KXI1_9BACT</name>
<evidence type="ECO:0000259" key="6">
    <source>
        <dbReference type="Pfam" id="PF05175"/>
    </source>
</evidence>
<dbReference type="SUPFAM" id="SSF53335">
    <property type="entry name" value="S-adenosyl-L-methionine-dependent methyltransferases"/>
    <property type="match status" value="1"/>
</dbReference>
<keyword evidence="2 8" id="KW-0489">Methyltransferase</keyword>
<dbReference type="Proteomes" id="UP000305848">
    <property type="component" value="Unassembled WGS sequence"/>
</dbReference>